<accession>A0ABN2MTZ3</accession>
<dbReference type="EMBL" id="BAAANK010000005">
    <property type="protein sequence ID" value="GAA1835508.1"/>
    <property type="molecule type" value="Genomic_DNA"/>
</dbReference>
<proteinExistence type="predicted"/>
<feature type="region of interest" description="Disordered" evidence="1">
    <location>
        <begin position="51"/>
        <end position="73"/>
    </location>
</feature>
<name>A0ABN2MTZ3_9MICO</name>
<protein>
    <recommendedName>
        <fullName evidence="4">Secreted protein</fullName>
    </recommendedName>
</protein>
<organism evidence="2 3">
    <name type="scientific">Agromyces salentinus</name>
    <dbReference type="NCBI Taxonomy" id="269421"/>
    <lineage>
        <taxon>Bacteria</taxon>
        <taxon>Bacillati</taxon>
        <taxon>Actinomycetota</taxon>
        <taxon>Actinomycetes</taxon>
        <taxon>Micrococcales</taxon>
        <taxon>Microbacteriaceae</taxon>
        <taxon>Agromyces</taxon>
    </lineage>
</organism>
<dbReference type="Proteomes" id="UP001501746">
    <property type="component" value="Unassembled WGS sequence"/>
</dbReference>
<evidence type="ECO:0000313" key="3">
    <source>
        <dbReference type="Proteomes" id="UP001501746"/>
    </source>
</evidence>
<reference evidence="2 3" key="1">
    <citation type="journal article" date="2019" name="Int. J. Syst. Evol. Microbiol.">
        <title>The Global Catalogue of Microorganisms (GCM) 10K type strain sequencing project: providing services to taxonomists for standard genome sequencing and annotation.</title>
        <authorList>
            <consortium name="The Broad Institute Genomics Platform"/>
            <consortium name="The Broad Institute Genome Sequencing Center for Infectious Disease"/>
            <person name="Wu L."/>
            <person name="Ma J."/>
        </authorList>
    </citation>
    <scope>NUCLEOTIDE SEQUENCE [LARGE SCALE GENOMIC DNA]</scope>
    <source>
        <strain evidence="2 3">JCM 14323</strain>
    </source>
</reference>
<evidence type="ECO:0008006" key="4">
    <source>
        <dbReference type="Google" id="ProtNLM"/>
    </source>
</evidence>
<gene>
    <name evidence="2" type="ORF">GCM10009750_20130</name>
</gene>
<feature type="compositionally biased region" description="Basic and acidic residues" evidence="1">
    <location>
        <begin position="57"/>
        <end position="73"/>
    </location>
</feature>
<comment type="caution">
    <text evidence="2">The sequence shown here is derived from an EMBL/GenBank/DDBJ whole genome shotgun (WGS) entry which is preliminary data.</text>
</comment>
<evidence type="ECO:0000313" key="2">
    <source>
        <dbReference type="EMBL" id="GAA1835508.1"/>
    </source>
</evidence>
<evidence type="ECO:0000256" key="1">
    <source>
        <dbReference type="SAM" id="MobiDB-lite"/>
    </source>
</evidence>
<sequence>MCTRVAQSFSSFGLSWGLCPYGFCGGGGGGRSDIVDSWFCALARGTADATMVAQRRPPREGTLLRRANRESTT</sequence>
<keyword evidence="3" id="KW-1185">Reference proteome</keyword>